<feature type="transmembrane region" description="Helical" evidence="1">
    <location>
        <begin position="12"/>
        <end position="35"/>
    </location>
</feature>
<evidence type="ECO:0000256" key="1">
    <source>
        <dbReference type="SAM" id="Phobius"/>
    </source>
</evidence>
<name>A0A3B1DS52_9ZZZZ</name>
<reference evidence="2" key="1">
    <citation type="submission" date="2018-06" db="EMBL/GenBank/DDBJ databases">
        <authorList>
            <person name="Zhirakovskaya E."/>
        </authorList>
    </citation>
    <scope>NUCLEOTIDE SEQUENCE</scope>
</reference>
<sequence length="66" mass="7053">MANFSSSTSKKMIYGSWGVAGVVAIASLIDIFAGLPFGGQMMMDIFFMLGAGLIGYLGYDAYNDLR</sequence>
<keyword evidence="1" id="KW-1133">Transmembrane helix</keyword>
<keyword evidence="1" id="KW-0812">Transmembrane</keyword>
<accession>A0A3B1DS52</accession>
<keyword evidence="1" id="KW-0472">Membrane</keyword>
<gene>
    <name evidence="2" type="ORF">MNBD_PLANCTO02-1471</name>
</gene>
<feature type="transmembrane region" description="Helical" evidence="1">
    <location>
        <begin position="41"/>
        <end position="59"/>
    </location>
</feature>
<dbReference type="EMBL" id="UOGL01000282">
    <property type="protein sequence ID" value="VAX38958.1"/>
    <property type="molecule type" value="Genomic_DNA"/>
</dbReference>
<dbReference type="AlphaFoldDB" id="A0A3B1DS52"/>
<organism evidence="2">
    <name type="scientific">hydrothermal vent metagenome</name>
    <dbReference type="NCBI Taxonomy" id="652676"/>
    <lineage>
        <taxon>unclassified sequences</taxon>
        <taxon>metagenomes</taxon>
        <taxon>ecological metagenomes</taxon>
    </lineage>
</organism>
<protein>
    <submittedName>
        <fullName evidence="2">Uncharacterized protein</fullName>
    </submittedName>
</protein>
<evidence type="ECO:0000313" key="2">
    <source>
        <dbReference type="EMBL" id="VAX38958.1"/>
    </source>
</evidence>
<proteinExistence type="predicted"/>